<dbReference type="STRING" id="946122.A0A0C2WC35"/>
<dbReference type="InParanoid" id="A0A0C2WC35"/>
<reference evidence="2 3" key="1">
    <citation type="submission" date="2014-04" db="EMBL/GenBank/DDBJ databases">
        <title>Evolutionary Origins and Diversification of the Mycorrhizal Mutualists.</title>
        <authorList>
            <consortium name="DOE Joint Genome Institute"/>
            <consortium name="Mycorrhizal Genomics Consortium"/>
            <person name="Kohler A."/>
            <person name="Kuo A."/>
            <person name="Nagy L.G."/>
            <person name="Floudas D."/>
            <person name="Copeland A."/>
            <person name="Barry K.W."/>
            <person name="Cichocki N."/>
            <person name="Veneault-Fourrey C."/>
            <person name="LaButti K."/>
            <person name="Lindquist E.A."/>
            <person name="Lipzen A."/>
            <person name="Lundell T."/>
            <person name="Morin E."/>
            <person name="Murat C."/>
            <person name="Riley R."/>
            <person name="Ohm R."/>
            <person name="Sun H."/>
            <person name="Tunlid A."/>
            <person name="Henrissat B."/>
            <person name="Grigoriev I.V."/>
            <person name="Hibbett D.S."/>
            <person name="Martin F."/>
        </authorList>
    </citation>
    <scope>NUCLEOTIDE SEQUENCE [LARGE SCALE GENOMIC DNA]</scope>
    <source>
        <strain evidence="2 3">Koide BX008</strain>
    </source>
</reference>
<dbReference type="HOGENOM" id="CLU_1618558_0_0_1"/>
<keyword evidence="3" id="KW-1185">Reference proteome</keyword>
<sequence>MRRTGSGVSGSASGDVRSRSFEIEGLGTSSMPTEPSGSGSNGPNGGTDDDRPTTRSVPGHALLKDGKVLVYPKGFACPICAYMLIPTCRTTYSRIHTGFNIGYKRSDPKHPCKKCWKKYAKPYSPVMSYASDAGSLTTLQRPLPKPSSTPSSLCIPGEGIRREI</sequence>
<accession>A0A0C2WC35</accession>
<dbReference type="AlphaFoldDB" id="A0A0C2WC35"/>
<evidence type="ECO:0000256" key="1">
    <source>
        <dbReference type="SAM" id="MobiDB-lite"/>
    </source>
</evidence>
<feature type="region of interest" description="Disordered" evidence="1">
    <location>
        <begin position="1"/>
        <end position="59"/>
    </location>
</feature>
<dbReference type="PANTHER" id="PTHR28031">
    <property type="entry name" value="PROLINE-RICH PROTEIN HUA1"/>
    <property type="match status" value="1"/>
</dbReference>
<dbReference type="Proteomes" id="UP000054549">
    <property type="component" value="Unassembled WGS sequence"/>
</dbReference>
<dbReference type="InterPro" id="IPR038910">
    <property type="entry name" value="Hua1-like"/>
</dbReference>
<proteinExistence type="predicted"/>
<protein>
    <submittedName>
        <fullName evidence="2">Uncharacterized protein</fullName>
    </submittedName>
</protein>
<dbReference type="OrthoDB" id="2405700at2759"/>
<dbReference type="GO" id="GO:0005737">
    <property type="term" value="C:cytoplasm"/>
    <property type="evidence" value="ECO:0007669"/>
    <property type="project" value="TreeGrafter"/>
</dbReference>
<dbReference type="PANTHER" id="PTHR28031:SF1">
    <property type="entry name" value="PROLINE-RICH PROTEIN HUA1"/>
    <property type="match status" value="1"/>
</dbReference>
<evidence type="ECO:0000313" key="3">
    <source>
        <dbReference type="Proteomes" id="UP000054549"/>
    </source>
</evidence>
<dbReference type="EMBL" id="KN818327">
    <property type="protein sequence ID" value="KIL58867.1"/>
    <property type="molecule type" value="Genomic_DNA"/>
</dbReference>
<evidence type="ECO:0000313" key="2">
    <source>
        <dbReference type="EMBL" id="KIL58867.1"/>
    </source>
</evidence>
<gene>
    <name evidence="2" type="ORF">M378DRAFT_288758</name>
</gene>
<feature type="compositionally biased region" description="Low complexity" evidence="1">
    <location>
        <begin position="1"/>
        <end position="15"/>
    </location>
</feature>
<name>A0A0C2WC35_AMAMK</name>
<organism evidence="2 3">
    <name type="scientific">Amanita muscaria (strain Koide BX008)</name>
    <dbReference type="NCBI Taxonomy" id="946122"/>
    <lineage>
        <taxon>Eukaryota</taxon>
        <taxon>Fungi</taxon>
        <taxon>Dikarya</taxon>
        <taxon>Basidiomycota</taxon>
        <taxon>Agaricomycotina</taxon>
        <taxon>Agaricomycetes</taxon>
        <taxon>Agaricomycetidae</taxon>
        <taxon>Agaricales</taxon>
        <taxon>Pluteineae</taxon>
        <taxon>Amanitaceae</taxon>
        <taxon>Amanita</taxon>
    </lineage>
</organism>